<dbReference type="PROSITE" id="PS00012">
    <property type="entry name" value="PHOSPHOPANTETHEINE"/>
    <property type="match status" value="1"/>
</dbReference>
<feature type="region of interest" description="Disordered" evidence="6">
    <location>
        <begin position="1496"/>
        <end position="1521"/>
    </location>
</feature>
<dbReference type="SUPFAM" id="SSF47336">
    <property type="entry name" value="ACP-like"/>
    <property type="match status" value="1"/>
</dbReference>
<dbReference type="InterPro" id="IPR018201">
    <property type="entry name" value="Ketoacyl_synth_AS"/>
</dbReference>
<dbReference type="SUPFAM" id="SSF55048">
    <property type="entry name" value="Probable ACP-binding domain of malonyl-CoA ACP transacylase"/>
    <property type="match status" value="1"/>
</dbReference>
<dbReference type="Gene3D" id="6.10.140.1830">
    <property type="match status" value="1"/>
</dbReference>
<reference evidence="9 10" key="1">
    <citation type="submission" date="2019-02" db="EMBL/GenBank/DDBJ databases">
        <authorList>
            <person name="Khodamoradi S."/>
            <person name="Hahnke R.L."/>
            <person name="Kaempfer P."/>
            <person name="Schumann P."/>
            <person name="Rohde M."/>
            <person name="Steinert M."/>
            <person name="Luzhetskyy A."/>
            <person name="Wink J."/>
            <person name="Ruckert C."/>
        </authorList>
    </citation>
    <scope>NUCLEOTIDE SEQUENCE [LARGE SCALE GENOMIC DNA]</scope>
    <source>
        <strain evidence="9 10">M2</strain>
    </source>
</reference>
<dbReference type="InterPro" id="IPR016036">
    <property type="entry name" value="Malonyl_transacylase_ACP-bd"/>
</dbReference>
<dbReference type="Proteomes" id="UP000292235">
    <property type="component" value="Chromosome"/>
</dbReference>
<dbReference type="InterPro" id="IPR020806">
    <property type="entry name" value="PKS_PP-bd"/>
</dbReference>
<dbReference type="SMART" id="SM00825">
    <property type="entry name" value="PKS_KS"/>
    <property type="match status" value="1"/>
</dbReference>
<dbReference type="Pfam" id="PF02801">
    <property type="entry name" value="Ketoacyl-synt_C"/>
    <property type="match status" value="1"/>
</dbReference>
<evidence type="ECO:0000259" key="8">
    <source>
        <dbReference type="PROSITE" id="PS52004"/>
    </source>
</evidence>
<dbReference type="InterPro" id="IPR036736">
    <property type="entry name" value="ACP-like_sf"/>
</dbReference>
<dbReference type="KEGG" id="strr:EKD16_15245"/>
<evidence type="ECO:0000256" key="4">
    <source>
        <dbReference type="ARBA" id="ARBA00023268"/>
    </source>
</evidence>
<dbReference type="PROSITE" id="PS52004">
    <property type="entry name" value="KS3_2"/>
    <property type="match status" value="1"/>
</dbReference>
<gene>
    <name evidence="9" type="primary">eryA3</name>
    <name evidence="9" type="ORF">EKD16_15245</name>
</gene>
<dbReference type="GO" id="GO:0004315">
    <property type="term" value="F:3-oxoacyl-[acyl-carrier-protein] synthase activity"/>
    <property type="evidence" value="ECO:0007669"/>
    <property type="project" value="InterPro"/>
</dbReference>
<dbReference type="InterPro" id="IPR013968">
    <property type="entry name" value="PKS_KR"/>
</dbReference>
<dbReference type="SMART" id="SM00823">
    <property type="entry name" value="PKS_PP"/>
    <property type="match status" value="1"/>
</dbReference>
<organism evidence="9 10">
    <name type="scientific">Streptomonospora litoralis</name>
    <dbReference type="NCBI Taxonomy" id="2498135"/>
    <lineage>
        <taxon>Bacteria</taxon>
        <taxon>Bacillati</taxon>
        <taxon>Actinomycetota</taxon>
        <taxon>Actinomycetes</taxon>
        <taxon>Streptosporangiales</taxon>
        <taxon>Nocardiopsidaceae</taxon>
        <taxon>Streptomonospora</taxon>
    </lineage>
</organism>
<dbReference type="SMART" id="SM00822">
    <property type="entry name" value="PKS_KR"/>
    <property type="match status" value="1"/>
</dbReference>
<dbReference type="Pfam" id="PF00109">
    <property type="entry name" value="ketoacyl-synt"/>
    <property type="match status" value="1"/>
</dbReference>
<keyword evidence="2" id="KW-0597">Phosphoprotein</keyword>
<dbReference type="SMART" id="SM00827">
    <property type="entry name" value="PKS_AT"/>
    <property type="match status" value="1"/>
</dbReference>
<dbReference type="Gene3D" id="3.40.47.10">
    <property type="match status" value="1"/>
</dbReference>
<dbReference type="InterPro" id="IPR014030">
    <property type="entry name" value="Ketoacyl_synth_N"/>
</dbReference>
<name>A0A4P6Q2F3_9ACTN</name>
<dbReference type="SUPFAM" id="SSF52151">
    <property type="entry name" value="FabD/lysophospholipase-like"/>
    <property type="match status" value="1"/>
</dbReference>
<dbReference type="GO" id="GO:0006633">
    <property type="term" value="P:fatty acid biosynthetic process"/>
    <property type="evidence" value="ECO:0007669"/>
    <property type="project" value="InterPro"/>
</dbReference>
<evidence type="ECO:0000256" key="6">
    <source>
        <dbReference type="SAM" id="MobiDB-lite"/>
    </source>
</evidence>
<dbReference type="InterPro" id="IPR020841">
    <property type="entry name" value="PKS_Beta-ketoAc_synthase_dom"/>
</dbReference>
<dbReference type="SUPFAM" id="SSF53901">
    <property type="entry name" value="Thiolase-like"/>
    <property type="match status" value="1"/>
</dbReference>
<dbReference type="InterPro" id="IPR014031">
    <property type="entry name" value="Ketoacyl_synth_C"/>
</dbReference>
<sequence length="1701" mass="174863">MNHAPTDADRSQSSEGTERVVAALRSAMQENERLKQDNRRLAAAESAAAEPVAIVGAGCRLPGGVGSPEELWELVAAGGDATSEFPADRGWDVEGLYDPELRRGGTSYVRRGGFLAGAAEFDAGFFGISPREALAMDPQQRVVLETAWEAVERAGIDPVSLRGSRTGTYIGAIAQDYGPRAADAGEETAGYSLTGSMTSLVSGRVAYVLGLCGPAVSVDTACSSSLVALHQAVQALRRGECDLALAGGVSVMASPGVYVEFSHQGGLSRDGRCRSFGAGAEGTGFGEGAGVVVLERLSVALARGRCVWGVVRGSAVNQDGASNGLSAPSGAAQERVLRAALADAGVGPEAVGVVEGHGTGTRLGDPIEAQAVGAVYGAAGSGVVLGSVKANISHVQAAAGVAGLIALVGALGRGEVAPSPGVAGGVSELVDWRGLGVVAAPEGRSWPVCGGGSRVGGVSSFGISGTNAHAVVEQAPEAAVRPRAFERGRTGARASDSPASSARLPWLVSGRSPAALRDQARRLHEHLGADPGARVDDVGFSLATTRSRFEHRAAVLGGDRVRNLDALAALARGETPPEAVVGRADAPGKTVFVFPGQGAQWPGMAAELLDTSAVFAEHFAACEQALEPHVDFSPAAVLRGEPGAPSFERVDVVQPLLWAVMVSLARLWISCGVRPDAVVGHSQGEVAAACVCGALSLEDGARVAALRSRAVRELGGDGAMASVPLPAERVRELIADRGRALAVAAVNGPESTVVSGDRAAVEDLLEHCAASGVRSRAIAVDYASHSAHMEALRPTLRSGLDGLSSRRPRVAFHSTVTGRPVAEGELGAEYWYANLRNTVEFASAITALAEDDHGIFLEVGPHPVLAMDIEQTADRVAEEADPNGRHTRRPAVVGTLRRDDGGLRRFLASAAEAHAHGAQVDWPAACADGGHTRVDLPTYAFQRSRFWSDPAPRTTGPESPADAGDARFWQAVADGDTAALAADTGADPAALDAVLPALARLRRRNRARAELDALCYREHWIPVPEAAAAPVAPPAGGTWLVLLPPPTEAGSAAAHRWHDALRERGLPTEVAEVPTGRCERGGLAALLGGITDPGRTAGILSLLTVGHDASRAGPPSADAGPAAAAALLQAVSGGAPAAPVWWATTGAVAADEGDTVRAPAAALTWGLGRVAAQEHPQNWGGLIDLPEHPDRRTAARLHAALCAPRGEDQLAVREGGTYARRVVRTTARTPGPEDADPLPLAGTVLITGGTGALGARTARFLAERGGGDLHLLLASRRGEDAPGAPELAAELAASGSRVTFAACDVADRTALRSLLARVPPRDPLTAVVHAAAALDDAPVAELDAARMDAALAAKAGAAWHLHELTAEDDLAAFVLYSSVGGMFGVAGQGNYAPANAYLDALARHRRSRGLPATAIAWGAWRGGMAEGEGAAAVLQRHGMPAMDAATALPVLEPVLAGRTRDAFAFAGIDWRRFAVAFTAARPSALLDEIPEARQAVAESAQTSAPQRAPEGAGGEGGRPADTAADLRRSLAAVVAPERDRRTRALVRDCAAAVLGHASADAVDEARPFNDLGLDSVMAVDLRNRLAAATGLRLSPSAAFDHPTVPELAAHLRAGLGVDTGPEPQAGPGEPGAAEIAALEKVIGELTPERLNSSGLPERLRALLRACGPSHGAPSETDEEPDRLADATRDELFAFIDRELGT</sequence>
<dbReference type="Pfam" id="PF08659">
    <property type="entry name" value="KR"/>
    <property type="match status" value="1"/>
</dbReference>
<dbReference type="GO" id="GO:0004312">
    <property type="term" value="F:fatty acid synthase activity"/>
    <property type="evidence" value="ECO:0007669"/>
    <property type="project" value="TreeGrafter"/>
</dbReference>
<proteinExistence type="predicted"/>
<dbReference type="NCBIfam" id="NF045894">
    <property type="entry name" value="PKS_plus_SDR"/>
    <property type="match status" value="1"/>
</dbReference>
<keyword evidence="3 9" id="KW-0808">Transferase</keyword>
<feature type="domain" description="Ketosynthase family 3 (KS3)" evidence="8">
    <location>
        <begin position="49"/>
        <end position="474"/>
    </location>
</feature>
<dbReference type="FunFam" id="1.10.1200.10:FF:000007">
    <property type="entry name" value="Probable polyketide synthase pks17"/>
    <property type="match status" value="1"/>
</dbReference>
<dbReference type="CDD" id="cd00833">
    <property type="entry name" value="PKS"/>
    <property type="match status" value="1"/>
</dbReference>
<dbReference type="Gene3D" id="3.40.366.10">
    <property type="entry name" value="Malonyl-Coenzyme A Acyl Carrier Protein, domain 2"/>
    <property type="match status" value="1"/>
</dbReference>
<protein>
    <submittedName>
        <fullName evidence="9">Erythronolide synthase, modules 1 and 2</fullName>
        <ecNumber evidence="9">2.3.1.94</ecNumber>
    </submittedName>
</protein>
<dbReference type="GO" id="GO:0047879">
    <property type="term" value="F:erythronolide synthase activity"/>
    <property type="evidence" value="ECO:0007669"/>
    <property type="project" value="UniProtKB-EC"/>
</dbReference>
<dbReference type="CDD" id="cd08952">
    <property type="entry name" value="KR_1_SDR_x"/>
    <property type="match status" value="1"/>
</dbReference>
<accession>A0A4P6Q2F3</accession>
<dbReference type="SMART" id="SM01294">
    <property type="entry name" value="PKS_PP_betabranch"/>
    <property type="match status" value="1"/>
</dbReference>
<dbReference type="Pfam" id="PF00698">
    <property type="entry name" value="Acyl_transf_1"/>
    <property type="match status" value="1"/>
</dbReference>
<feature type="region of interest" description="Disordered" evidence="6">
    <location>
        <begin position="1666"/>
        <end position="1686"/>
    </location>
</feature>
<dbReference type="EC" id="2.3.1.94" evidence="9"/>
<dbReference type="GO" id="GO:0031177">
    <property type="term" value="F:phosphopantetheine binding"/>
    <property type="evidence" value="ECO:0007669"/>
    <property type="project" value="InterPro"/>
</dbReference>
<dbReference type="SUPFAM" id="SSF51735">
    <property type="entry name" value="NAD(P)-binding Rossmann-fold domains"/>
    <property type="match status" value="2"/>
</dbReference>
<dbReference type="OrthoDB" id="4537517at2"/>
<keyword evidence="5 9" id="KW-0012">Acyltransferase</keyword>
<dbReference type="InterPro" id="IPR036291">
    <property type="entry name" value="NAD(P)-bd_dom_sf"/>
</dbReference>
<evidence type="ECO:0000256" key="1">
    <source>
        <dbReference type="ARBA" id="ARBA00022450"/>
    </source>
</evidence>
<keyword evidence="4" id="KW-0511">Multifunctional enzyme</keyword>
<evidence type="ECO:0000256" key="3">
    <source>
        <dbReference type="ARBA" id="ARBA00022679"/>
    </source>
</evidence>
<dbReference type="InterPro" id="IPR016039">
    <property type="entry name" value="Thiolase-like"/>
</dbReference>
<dbReference type="Gene3D" id="1.10.1200.10">
    <property type="entry name" value="ACP-like"/>
    <property type="match status" value="1"/>
</dbReference>
<dbReference type="Pfam" id="PF18369">
    <property type="entry name" value="PKS_DE"/>
    <property type="match status" value="1"/>
</dbReference>
<dbReference type="EMBL" id="CP036455">
    <property type="protein sequence ID" value="QBI54826.1"/>
    <property type="molecule type" value="Genomic_DNA"/>
</dbReference>
<dbReference type="Gene3D" id="3.40.50.720">
    <property type="entry name" value="NAD(P)-binding Rossmann-like Domain"/>
    <property type="match status" value="1"/>
</dbReference>
<feature type="domain" description="Carrier" evidence="7">
    <location>
        <begin position="1540"/>
        <end position="1615"/>
    </location>
</feature>
<evidence type="ECO:0000313" key="10">
    <source>
        <dbReference type="Proteomes" id="UP000292235"/>
    </source>
</evidence>
<evidence type="ECO:0000256" key="5">
    <source>
        <dbReference type="ARBA" id="ARBA00023315"/>
    </source>
</evidence>
<dbReference type="InterPro" id="IPR016035">
    <property type="entry name" value="Acyl_Trfase/lysoPLipase"/>
</dbReference>
<dbReference type="Gene3D" id="3.30.70.3290">
    <property type="match status" value="1"/>
</dbReference>
<evidence type="ECO:0000313" key="9">
    <source>
        <dbReference type="EMBL" id="QBI54826.1"/>
    </source>
</evidence>
<dbReference type="PANTHER" id="PTHR43775">
    <property type="entry name" value="FATTY ACID SYNTHASE"/>
    <property type="match status" value="1"/>
</dbReference>
<dbReference type="FunFam" id="3.40.47.10:FF:000019">
    <property type="entry name" value="Polyketide synthase type I"/>
    <property type="match status" value="1"/>
</dbReference>
<keyword evidence="10" id="KW-1185">Reference proteome</keyword>
<dbReference type="InterPro" id="IPR050091">
    <property type="entry name" value="PKS_NRPS_Biosynth_Enz"/>
</dbReference>
<evidence type="ECO:0000256" key="2">
    <source>
        <dbReference type="ARBA" id="ARBA00022553"/>
    </source>
</evidence>
<dbReference type="InterPro" id="IPR009081">
    <property type="entry name" value="PP-bd_ACP"/>
</dbReference>
<dbReference type="InterPro" id="IPR001227">
    <property type="entry name" value="Ac_transferase_dom_sf"/>
</dbReference>
<dbReference type="InterPro" id="IPR006162">
    <property type="entry name" value="Ppantetheine_attach_site"/>
</dbReference>
<dbReference type="RefSeq" id="WP_131098933.1">
    <property type="nucleotide sequence ID" value="NZ_CP036455.1"/>
</dbReference>
<dbReference type="Pfam" id="PF00550">
    <property type="entry name" value="PP-binding"/>
    <property type="match status" value="1"/>
</dbReference>
<dbReference type="PANTHER" id="PTHR43775:SF51">
    <property type="entry name" value="INACTIVE PHENOLPHTHIOCEROL SYNTHESIS POLYKETIDE SYNTHASE TYPE I PKS1-RELATED"/>
    <property type="match status" value="1"/>
</dbReference>
<keyword evidence="1" id="KW-0596">Phosphopantetheine</keyword>
<dbReference type="PROSITE" id="PS00606">
    <property type="entry name" value="KS3_1"/>
    <property type="match status" value="1"/>
</dbReference>
<evidence type="ECO:0000259" key="7">
    <source>
        <dbReference type="PROSITE" id="PS50075"/>
    </source>
</evidence>
<dbReference type="FunFam" id="3.40.366.10:FF:000002">
    <property type="entry name" value="Probable polyketide synthase 2"/>
    <property type="match status" value="1"/>
</dbReference>
<dbReference type="InterPro" id="IPR014043">
    <property type="entry name" value="Acyl_transferase_dom"/>
</dbReference>
<dbReference type="Pfam" id="PF22621">
    <property type="entry name" value="CurL-like_PKS_C"/>
    <property type="match status" value="1"/>
</dbReference>
<dbReference type="PROSITE" id="PS50075">
    <property type="entry name" value="CARRIER"/>
    <property type="match status" value="1"/>
</dbReference>
<dbReference type="InterPro" id="IPR057326">
    <property type="entry name" value="KR_dom"/>
</dbReference>
<dbReference type="InterPro" id="IPR041618">
    <property type="entry name" value="PKS_DE"/>
</dbReference>